<gene>
    <name evidence="1" type="ORF">JI741_30585</name>
</gene>
<reference evidence="1 2" key="1">
    <citation type="submission" date="2021-01" db="EMBL/GenBank/DDBJ databases">
        <title>Chryseolinea sp. Jin1 Genome sequencing and assembly.</title>
        <authorList>
            <person name="Kim I."/>
        </authorList>
    </citation>
    <scope>NUCLEOTIDE SEQUENCE [LARGE SCALE GENOMIC DNA]</scope>
    <source>
        <strain evidence="1 2">Jin1</strain>
    </source>
</reference>
<organism evidence="1 2">
    <name type="scientific">Chryseolinea lacunae</name>
    <dbReference type="NCBI Taxonomy" id="2801331"/>
    <lineage>
        <taxon>Bacteria</taxon>
        <taxon>Pseudomonadati</taxon>
        <taxon>Bacteroidota</taxon>
        <taxon>Cytophagia</taxon>
        <taxon>Cytophagales</taxon>
        <taxon>Fulvivirgaceae</taxon>
        <taxon>Chryseolinea</taxon>
    </lineage>
</organism>
<dbReference type="Proteomes" id="UP000613030">
    <property type="component" value="Unassembled WGS sequence"/>
</dbReference>
<dbReference type="RefSeq" id="WP_202016145.1">
    <property type="nucleotide sequence ID" value="NZ_JAERRB010000018.1"/>
</dbReference>
<dbReference type="InterPro" id="IPR036196">
    <property type="entry name" value="Ptyr_pPase_sf"/>
</dbReference>
<keyword evidence="2" id="KW-1185">Reference proteome</keyword>
<dbReference type="EMBL" id="JAERRB010000018">
    <property type="protein sequence ID" value="MBL0745619.1"/>
    <property type="molecule type" value="Genomic_DNA"/>
</dbReference>
<proteinExistence type="predicted"/>
<evidence type="ECO:0000313" key="2">
    <source>
        <dbReference type="Proteomes" id="UP000613030"/>
    </source>
</evidence>
<dbReference type="Gene3D" id="3.40.50.2300">
    <property type="match status" value="1"/>
</dbReference>
<comment type="caution">
    <text evidence="1">The sequence shown here is derived from an EMBL/GenBank/DDBJ whole genome shotgun (WGS) entry which is preliminary data.</text>
</comment>
<accession>A0ABS1L1M7</accession>
<dbReference type="PANTHER" id="PTHR43428">
    <property type="entry name" value="ARSENATE REDUCTASE"/>
    <property type="match status" value="1"/>
</dbReference>
<evidence type="ECO:0000313" key="1">
    <source>
        <dbReference type="EMBL" id="MBL0745619.1"/>
    </source>
</evidence>
<protein>
    <submittedName>
        <fullName evidence="1">Protein-tyrosine-phosphatase</fullName>
    </submittedName>
</protein>
<name>A0ABS1L1M7_9BACT</name>
<dbReference type="SUPFAM" id="SSF52788">
    <property type="entry name" value="Phosphotyrosine protein phosphatases I"/>
    <property type="match status" value="1"/>
</dbReference>
<sequence>MAPGPTLRLDLQITIERLVTEFDRIPEARRAVLAPLTRFIQTKVDRKETVSLNFICTHNSRRSHMAQLWAQALAYYYNVPRVDCFSGGTEATAFHPNAVHALQKIGFDIQKINEDINPVYEVRISENTTAQPAFSKTYYDPFNPSHDFAAVMTCSNADDDCPFISGASVRIAVPYTDPKAFDGTPDALEKYSEKALEIGRELAYAFSQVVHPEIKAGNGQ</sequence>
<dbReference type="PANTHER" id="PTHR43428:SF1">
    <property type="entry name" value="ARSENATE REDUCTASE"/>
    <property type="match status" value="1"/>
</dbReference>